<sequence>MINNSNLNIKCENNTEYSPAADSNNNHHCESEYHQEQSYYNQQHQNHQPQNQYYQSHQQYHQQHCQTVGQRKFNPCKQICKFEFSDNTSSEEYFGGGNNSNTIGTYLLGTIFLHSGTLVT</sequence>
<reference evidence="2" key="1">
    <citation type="submission" date="2021-05" db="EMBL/GenBank/DDBJ databases">
        <authorList>
            <person name="Alioto T."/>
            <person name="Alioto T."/>
            <person name="Gomez Garrido J."/>
        </authorList>
    </citation>
    <scope>NUCLEOTIDE SEQUENCE</scope>
</reference>
<feature type="region of interest" description="Disordered" evidence="1">
    <location>
        <begin position="21"/>
        <end position="52"/>
    </location>
</feature>
<protein>
    <submittedName>
        <fullName evidence="2">Uncharacterized protein</fullName>
    </submittedName>
</protein>
<feature type="compositionally biased region" description="Low complexity" evidence="1">
    <location>
        <begin position="36"/>
        <end position="52"/>
    </location>
</feature>
<organism evidence="2">
    <name type="scientific">Cacopsylla melanoneura</name>
    <dbReference type="NCBI Taxonomy" id="428564"/>
    <lineage>
        <taxon>Eukaryota</taxon>
        <taxon>Metazoa</taxon>
        <taxon>Ecdysozoa</taxon>
        <taxon>Arthropoda</taxon>
        <taxon>Hexapoda</taxon>
        <taxon>Insecta</taxon>
        <taxon>Pterygota</taxon>
        <taxon>Neoptera</taxon>
        <taxon>Paraneoptera</taxon>
        <taxon>Hemiptera</taxon>
        <taxon>Sternorrhyncha</taxon>
        <taxon>Psylloidea</taxon>
        <taxon>Psyllidae</taxon>
        <taxon>Psyllinae</taxon>
        <taxon>Cacopsylla</taxon>
    </lineage>
</organism>
<evidence type="ECO:0000256" key="1">
    <source>
        <dbReference type="SAM" id="MobiDB-lite"/>
    </source>
</evidence>
<feature type="compositionally biased region" description="Basic and acidic residues" evidence="1">
    <location>
        <begin position="25"/>
        <end position="35"/>
    </location>
</feature>
<accession>A0A8D8VYC9</accession>
<dbReference type="AlphaFoldDB" id="A0A8D8VYC9"/>
<evidence type="ECO:0000313" key="2">
    <source>
        <dbReference type="EMBL" id="CAG6638164.1"/>
    </source>
</evidence>
<dbReference type="EMBL" id="HBUF01101512">
    <property type="protein sequence ID" value="CAG6638164.1"/>
    <property type="molecule type" value="Transcribed_RNA"/>
</dbReference>
<name>A0A8D8VYC9_9HEMI</name>
<proteinExistence type="predicted"/>